<dbReference type="AlphaFoldDB" id="A0A2H0W9P5"/>
<reference evidence="3" key="1">
    <citation type="submission" date="2017-09" db="EMBL/GenBank/DDBJ databases">
        <title>Depth-based differentiation of microbial function through sediment-hosted aquifers and enrichment of novel symbionts in the deep terrestrial subsurface.</title>
        <authorList>
            <person name="Probst A.J."/>
            <person name="Ladd B."/>
            <person name="Jarett J.K."/>
            <person name="Geller-Mcgrath D.E."/>
            <person name="Sieber C.M.K."/>
            <person name="Emerson J.B."/>
            <person name="Anantharaman K."/>
            <person name="Thomas B.C."/>
            <person name="Malmstrom R."/>
            <person name="Stieglmeier M."/>
            <person name="Klingl A."/>
            <person name="Woyke T."/>
            <person name="Ryan C.M."/>
            <person name="Banfield J.F."/>
        </authorList>
    </citation>
    <scope>NUCLEOTIDE SEQUENCE [LARGE SCALE GENOMIC DNA]</scope>
</reference>
<dbReference type="InterPro" id="IPR050486">
    <property type="entry name" value="Mannose-1P_guanyltransferase"/>
</dbReference>
<sequence>MKVFILSAGLGTRLRPLTNKIPKVLVKIGDKPVLEHLVILCSQYGFKDIIINLHHFPNKVREYFGDGKKWGVKIVYSYEKTIMGGAGALKVAEKYLNETFFVLNGDVMTSLNLRKMAKFHKKNGGLGTFIVHQTDHPYDSDLVSYDKNFKVLKFFRPKMGDKFKPVSKSGTHIFEPKVLKYIPQNIKYSLEKELIPDLLKKNKKLYVYYSNEYSKDMGTPERLKKVREDYEKRKI</sequence>
<evidence type="ECO:0000259" key="1">
    <source>
        <dbReference type="Pfam" id="PF00483"/>
    </source>
</evidence>
<dbReference type="CDD" id="cd04181">
    <property type="entry name" value="NTP_transferase"/>
    <property type="match status" value="1"/>
</dbReference>
<dbReference type="EMBL" id="PEZT01000010">
    <property type="protein sequence ID" value="PIS09390.1"/>
    <property type="molecule type" value="Genomic_DNA"/>
</dbReference>
<dbReference type="PANTHER" id="PTHR22572">
    <property type="entry name" value="SUGAR-1-PHOSPHATE GUANYL TRANSFERASE"/>
    <property type="match status" value="1"/>
</dbReference>
<dbReference type="Pfam" id="PF00483">
    <property type="entry name" value="NTP_transferase"/>
    <property type="match status" value="1"/>
</dbReference>
<protein>
    <recommendedName>
        <fullName evidence="1">Nucleotidyl transferase domain-containing protein</fullName>
    </recommendedName>
</protein>
<dbReference type="Gene3D" id="3.90.550.10">
    <property type="entry name" value="Spore Coat Polysaccharide Biosynthesis Protein SpsA, Chain A"/>
    <property type="match status" value="1"/>
</dbReference>
<evidence type="ECO:0000313" key="3">
    <source>
        <dbReference type="Proteomes" id="UP000230093"/>
    </source>
</evidence>
<dbReference type="InterPro" id="IPR029044">
    <property type="entry name" value="Nucleotide-diphossugar_trans"/>
</dbReference>
<accession>A0A2H0W9P5</accession>
<comment type="caution">
    <text evidence="2">The sequence shown here is derived from an EMBL/GenBank/DDBJ whole genome shotgun (WGS) entry which is preliminary data.</text>
</comment>
<dbReference type="SUPFAM" id="SSF53448">
    <property type="entry name" value="Nucleotide-diphospho-sugar transferases"/>
    <property type="match status" value="1"/>
</dbReference>
<feature type="domain" description="Nucleotidyl transferase" evidence="1">
    <location>
        <begin position="3"/>
        <end position="232"/>
    </location>
</feature>
<gene>
    <name evidence="2" type="ORF">COT75_01790</name>
</gene>
<name>A0A2H0W9P5_9BACT</name>
<dbReference type="Proteomes" id="UP000230093">
    <property type="component" value="Unassembled WGS sequence"/>
</dbReference>
<dbReference type="InterPro" id="IPR005835">
    <property type="entry name" value="NTP_transferase_dom"/>
</dbReference>
<proteinExistence type="predicted"/>
<organism evidence="2 3">
    <name type="scientific">Candidatus Beckwithbacteria bacterium CG10_big_fil_rev_8_21_14_0_10_34_10</name>
    <dbReference type="NCBI Taxonomy" id="1974495"/>
    <lineage>
        <taxon>Bacteria</taxon>
        <taxon>Candidatus Beckwithiibacteriota</taxon>
    </lineage>
</organism>
<evidence type="ECO:0000313" key="2">
    <source>
        <dbReference type="EMBL" id="PIS09390.1"/>
    </source>
</evidence>